<keyword evidence="1" id="KW-1133">Transmembrane helix</keyword>
<feature type="transmembrane region" description="Helical" evidence="1">
    <location>
        <begin position="32"/>
        <end position="54"/>
    </location>
</feature>
<dbReference type="EMBL" id="KZ679138">
    <property type="protein sequence ID" value="PTB73326.1"/>
    <property type="molecule type" value="Genomic_DNA"/>
</dbReference>
<gene>
    <name evidence="2" type="ORF">M440DRAFT_1060191</name>
</gene>
<evidence type="ECO:0008006" key="4">
    <source>
        <dbReference type="Google" id="ProtNLM"/>
    </source>
</evidence>
<dbReference type="AlphaFoldDB" id="A0A2T4BVP8"/>
<evidence type="ECO:0000256" key="1">
    <source>
        <dbReference type="SAM" id="Phobius"/>
    </source>
</evidence>
<feature type="transmembrane region" description="Helical" evidence="1">
    <location>
        <begin position="60"/>
        <end position="83"/>
    </location>
</feature>
<accession>A0A2T4BVP8</accession>
<organism evidence="2 3">
    <name type="scientific">Trichoderma longibrachiatum ATCC 18648</name>
    <dbReference type="NCBI Taxonomy" id="983965"/>
    <lineage>
        <taxon>Eukaryota</taxon>
        <taxon>Fungi</taxon>
        <taxon>Dikarya</taxon>
        <taxon>Ascomycota</taxon>
        <taxon>Pezizomycotina</taxon>
        <taxon>Sordariomycetes</taxon>
        <taxon>Hypocreomycetidae</taxon>
        <taxon>Hypocreales</taxon>
        <taxon>Hypocreaceae</taxon>
        <taxon>Trichoderma</taxon>
    </lineage>
</organism>
<name>A0A2T4BVP8_TRILO</name>
<keyword evidence="3" id="KW-1185">Reference proteome</keyword>
<protein>
    <recommendedName>
        <fullName evidence="4">Transmembrane protein</fullName>
    </recommendedName>
</protein>
<keyword evidence="1" id="KW-0812">Transmembrane</keyword>
<evidence type="ECO:0000313" key="2">
    <source>
        <dbReference type="EMBL" id="PTB73326.1"/>
    </source>
</evidence>
<dbReference type="Proteomes" id="UP000240760">
    <property type="component" value="Unassembled WGS sequence"/>
</dbReference>
<proteinExistence type="predicted"/>
<keyword evidence="1" id="KW-0472">Membrane</keyword>
<sequence length="201" mass="22114">MDGEQPLPCIPDFAWSSTPGGRRLRGEGGRGCGFWGRGVCVCVCVCGRFGLALFGGHAGLPFVIFPSSFVFIQLFLFLFFIFFRFASPLSLFTSQGHIVMPFFFLTSEMRTHSVALFWSLCMLGPLPAQRTGVRIRPPTRKRTRPVRGQIAQVGKAKGAEARAKQGPSSMVTVRSHDDESIPSFQFQVVLSGPKGGVWCFD</sequence>
<reference evidence="2 3" key="1">
    <citation type="submission" date="2016-07" db="EMBL/GenBank/DDBJ databases">
        <title>Multiple horizontal gene transfer events from other fungi enriched the ability of initially mycotrophic Trichoderma (Ascomycota) to feed on dead plant biomass.</title>
        <authorList>
            <consortium name="DOE Joint Genome Institute"/>
            <person name="Aerts A."/>
            <person name="Atanasova L."/>
            <person name="Chenthamara K."/>
            <person name="Zhang J."/>
            <person name="Grujic M."/>
            <person name="Henrissat B."/>
            <person name="Kuo A."/>
            <person name="Salamov A."/>
            <person name="Lipzen A."/>
            <person name="Labutti K."/>
            <person name="Barry K."/>
            <person name="Miao Y."/>
            <person name="Rahimi M.J."/>
            <person name="Shen Q."/>
            <person name="Grigoriev I.V."/>
            <person name="Kubicek C.P."/>
            <person name="Druzhinina I.S."/>
        </authorList>
    </citation>
    <scope>NUCLEOTIDE SEQUENCE [LARGE SCALE GENOMIC DNA]</scope>
    <source>
        <strain evidence="2 3">ATCC 18648</strain>
    </source>
</reference>
<evidence type="ECO:0000313" key="3">
    <source>
        <dbReference type="Proteomes" id="UP000240760"/>
    </source>
</evidence>